<dbReference type="InterPro" id="IPR003737">
    <property type="entry name" value="GlcNAc_PI_deacetylase-related"/>
</dbReference>
<dbReference type="PANTHER" id="PTHR12993:SF29">
    <property type="entry name" value="BLR3841 PROTEIN"/>
    <property type="match status" value="1"/>
</dbReference>
<dbReference type="Proteomes" id="UP000248916">
    <property type="component" value="Unassembled WGS sequence"/>
</dbReference>
<proteinExistence type="predicted"/>
<sequence>MSLDDLVEGAAPVLVLAPHPDDETLGCGLLLAERWARGRPAHVACLTDGAASHPGSTCWPGARLAELRRRELEEAIGRLGGDPARDLTWLGFPDAALHRLHGPGVDLARAVARLADELAAGTLLSASPADAHCDHEAGAEAAALVCDRSAHLRLWHYPIWSRWIAWQAGDEMPGLPLDLSARRRAKRNAIAAHRSQMGLVVRDDPDGFAMAPAFVERFCEEAEIYMPVRP</sequence>
<dbReference type="OrthoDB" id="9790023at2"/>
<keyword evidence="2" id="KW-1185">Reference proteome</keyword>
<dbReference type="RefSeq" id="WP_111537033.1">
    <property type="nucleotide sequence ID" value="NZ_QKZL01000006.1"/>
</dbReference>
<dbReference type="PANTHER" id="PTHR12993">
    <property type="entry name" value="N-ACETYLGLUCOSAMINYL-PHOSPHATIDYLINOSITOL DE-N-ACETYLASE-RELATED"/>
    <property type="match status" value="1"/>
</dbReference>
<evidence type="ECO:0000313" key="1">
    <source>
        <dbReference type="EMBL" id="PZX16498.1"/>
    </source>
</evidence>
<dbReference type="AlphaFoldDB" id="A0A2W7N8T6"/>
<accession>A0A2W7N8T6</accession>
<organism evidence="1 2">
    <name type="scientific">Palleronia aestuarii</name>
    <dbReference type="NCBI Taxonomy" id="568105"/>
    <lineage>
        <taxon>Bacteria</taxon>
        <taxon>Pseudomonadati</taxon>
        <taxon>Pseudomonadota</taxon>
        <taxon>Alphaproteobacteria</taxon>
        <taxon>Rhodobacterales</taxon>
        <taxon>Roseobacteraceae</taxon>
        <taxon>Palleronia</taxon>
    </lineage>
</organism>
<protein>
    <submittedName>
        <fullName evidence="1">LmbE family N-acetylglucosaminyl deacetylase</fullName>
    </submittedName>
</protein>
<name>A0A2W7N8T6_9RHOB</name>
<dbReference type="Gene3D" id="3.40.50.10320">
    <property type="entry name" value="LmbE-like"/>
    <property type="match status" value="1"/>
</dbReference>
<dbReference type="Pfam" id="PF02585">
    <property type="entry name" value="PIG-L"/>
    <property type="match status" value="1"/>
</dbReference>
<gene>
    <name evidence="1" type="ORF">LX81_01867</name>
</gene>
<dbReference type="EMBL" id="QKZL01000006">
    <property type="protein sequence ID" value="PZX16498.1"/>
    <property type="molecule type" value="Genomic_DNA"/>
</dbReference>
<evidence type="ECO:0000313" key="2">
    <source>
        <dbReference type="Proteomes" id="UP000248916"/>
    </source>
</evidence>
<comment type="caution">
    <text evidence="1">The sequence shown here is derived from an EMBL/GenBank/DDBJ whole genome shotgun (WGS) entry which is preliminary data.</text>
</comment>
<dbReference type="SUPFAM" id="SSF102588">
    <property type="entry name" value="LmbE-like"/>
    <property type="match status" value="1"/>
</dbReference>
<dbReference type="GO" id="GO:0016811">
    <property type="term" value="F:hydrolase activity, acting on carbon-nitrogen (but not peptide) bonds, in linear amides"/>
    <property type="evidence" value="ECO:0007669"/>
    <property type="project" value="TreeGrafter"/>
</dbReference>
<dbReference type="InterPro" id="IPR024078">
    <property type="entry name" value="LmbE-like_dom_sf"/>
</dbReference>
<reference evidence="1 2" key="1">
    <citation type="submission" date="2018-06" db="EMBL/GenBank/DDBJ databases">
        <title>Genomic Encyclopedia of Archaeal and Bacterial Type Strains, Phase II (KMG-II): from individual species to whole genera.</title>
        <authorList>
            <person name="Goeker M."/>
        </authorList>
    </citation>
    <scope>NUCLEOTIDE SEQUENCE [LARGE SCALE GENOMIC DNA]</scope>
    <source>
        <strain evidence="1 2">DSM 22009</strain>
    </source>
</reference>